<dbReference type="EMBL" id="PZFR01000340">
    <property type="protein sequence ID" value="PTI61429.1"/>
    <property type="molecule type" value="Genomic_DNA"/>
</dbReference>
<dbReference type="PANTHER" id="PTHR43293">
    <property type="entry name" value="ACETATE COA-TRANSFERASE YDIF"/>
    <property type="match status" value="1"/>
</dbReference>
<feature type="non-terminal residue" evidence="1">
    <location>
        <position position="222"/>
    </location>
</feature>
<comment type="caution">
    <text evidence="1">The sequence shown here is derived from an EMBL/GenBank/DDBJ whole genome shotgun (WGS) entry which is preliminary data.</text>
</comment>
<accession>A0ABX5IJD4</accession>
<keyword evidence="2" id="KW-1185">Reference proteome</keyword>
<dbReference type="InterPro" id="IPR004165">
    <property type="entry name" value="CoA_trans_fam_I"/>
</dbReference>
<name>A0ABX5IJD4_9STAP</name>
<dbReference type="RefSeq" id="WP_338133301.1">
    <property type="nucleotide sequence ID" value="NZ_PZFR01000340.1"/>
</dbReference>
<dbReference type="PANTHER" id="PTHR43293:SF1">
    <property type="entry name" value="ACETATE COA-TRANSFERASE YDIF"/>
    <property type="match status" value="1"/>
</dbReference>
<sequence length="222" mass="24498">MKIISFSNLKDIINSGDVISIAALSSGNLPTEILKAIVEQHDNFNTPQDLTIMLTNDISDYRGDSYDLDSFVTRGMVKRLITSIITAAPETIRAMRNNEIEAYYLPQGVIATHYRSQTDASPGTITKIGLNTNVDPRYSGGKVNAKTTEDLVSLIEIENQDYLKYHFPEVDVALLRGTYADTQGNIFMTHESHLGEGYSVAATTHKNKGKVIVQVKEIIQSG</sequence>
<evidence type="ECO:0000313" key="1">
    <source>
        <dbReference type="EMBL" id="PTI61429.1"/>
    </source>
</evidence>
<proteinExistence type="predicted"/>
<dbReference type="SUPFAM" id="SSF100950">
    <property type="entry name" value="NagB/RpiA/CoA transferase-like"/>
    <property type="match status" value="1"/>
</dbReference>
<keyword evidence="1" id="KW-0808">Transferase</keyword>
<evidence type="ECO:0000313" key="2">
    <source>
        <dbReference type="Proteomes" id="UP000240859"/>
    </source>
</evidence>
<dbReference type="GO" id="GO:0016740">
    <property type="term" value="F:transferase activity"/>
    <property type="evidence" value="ECO:0007669"/>
    <property type="project" value="UniProtKB-KW"/>
</dbReference>
<protein>
    <submittedName>
        <fullName evidence="1">Acyl CoA:acetate/3-ketoacid CoA transferase</fullName>
    </submittedName>
</protein>
<dbReference type="SMART" id="SM00882">
    <property type="entry name" value="CoA_trans"/>
    <property type="match status" value="1"/>
</dbReference>
<reference evidence="1 2" key="1">
    <citation type="journal article" date="2016" name="Front. Microbiol.">
        <title>Comprehensive Phylogenetic Analysis of Bovine Non-aureus Staphylococci Species Based on Whole-Genome Sequencing.</title>
        <authorList>
            <person name="Naushad S."/>
            <person name="Barkema H.W."/>
            <person name="Luby C."/>
            <person name="Condas L.A."/>
            <person name="Nobrega D.B."/>
            <person name="Carson D.A."/>
            <person name="De Buck J."/>
        </authorList>
    </citation>
    <scope>NUCLEOTIDE SEQUENCE [LARGE SCALE GENOMIC DNA]</scope>
    <source>
        <strain evidence="1 2">SNUC 1084</strain>
    </source>
</reference>
<dbReference type="InterPro" id="IPR037171">
    <property type="entry name" value="NagB/RpiA_transferase-like"/>
</dbReference>
<organism evidence="1 2">
    <name type="scientific">Staphylococcus succinus</name>
    <dbReference type="NCBI Taxonomy" id="61015"/>
    <lineage>
        <taxon>Bacteria</taxon>
        <taxon>Bacillati</taxon>
        <taxon>Bacillota</taxon>
        <taxon>Bacilli</taxon>
        <taxon>Bacillales</taxon>
        <taxon>Staphylococcaceae</taxon>
        <taxon>Staphylococcus</taxon>
    </lineage>
</organism>
<dbReference type="Gene3D" id="3.40.1080.10">
    <property type="entry name" value="Glutaconate Coenzyme A-transferase"/>
    <property type="match status" value="1"/>
</dbReference>
<dbReference type="Proteomes" id="UP000240859">
    <property type="component" value="Unassembled WGS sequence"/>
</dbReference>
<gene>
    <name evidence="1" type="ORF">BU057_14655</name>
</gene>
<dbReference type="Pfam" id="PF01144">
    <property type="entry name" value="CoA_trans"/>
    <property type="match status" value="1"/>
</dbReference>